<feature type="domain" description="Helicase C-terminal" evidence="9">
    <location>
        <begin position="233"/>
        <end position="378"/>
    </location>
</feature>
<evidence type="ECO:0000259" key="9">
    <source>
        <dbReference type="PROSITE" id="PS51194"/>
    </source>
</evidence>
<dbReference type="InterPro" id="IPR027417">
    <property type="entry name" value="P-loop_NTPase"/>
</dbReference>
<feature type="compositionally biased region" description="Basic residues" evidence="7">
    <location>
        <begin position="691"/>
        <end position="701"/>
    </location>
</feature>
<comment type="similarity">
    <text evidence="5 6">Belongs to the DEAD box helicase family.</text>
</comment>
<keyword evidence="2 6" id="KW-0378">Hydrolase</keyword>
<dbReference type="KEGG" id="rpx:Rpdx1_4257"/>
<dbReference type="GO" id="GO:0016787">
    <property type="term" value="F:hydrolase activity"/>
    <property type="evidence" value="ECO:0007669"/>
    <property type="project" value="UniProtKB-KW"/>
</dbReference>
<dbReference type="PANTHER" id="PTHR47959:SF1">
    <property type="entry name" value="ATP-DEPENDENT RNA HELICASE DBPA"/>
    <property type="match status" value="1"/>
</dbReference>
<dbReference type="InterPro" id="IPR001650">
    <property type="entry name" value="Helicase_C-like"/>
</dbReference>
<name>E6VM76_RHOPX</name>
<dbReference type="HOGENOM" id="CLU_003041_21_3_5"/>
<dbReference type="InterPro" id="IPR044742">
    <property type="entry name" value="DEAD/DEAH_RhlB"/>
</dbReference>
<evidence type="ECO:0000259" key="8">
    <source>
        <dbReference type="PROSITE" id="PS51192"/>
    </source>
</evidence>
<evidence type="ECO:0000313" key="11">
    <source>
        <dbReference type="Proteomes" id="UP000001402"/>
    </source>
</evidence>
<feature type="compositionally biased region" description="Basic and acidic residues" evidence="7">
    <location>
        <begin position="599"/>
        <end position="673"/>
    </location>
</feature>
<reference evidence="10" key="1">
    <citation type="submission" date="2010-12" db="EMBL/GenBank/DDBJ databases">
        <title>Complete sequence of Rhodopseudomonas palustris DX-1.</title>
        <authorList>
            <consortium name="US DOE Joint Genome Institute"/>
            <person name="Lucas S."/>
            <person name="Copeland A."/>
            <person name="Lapidus A."/>
            <person name="Cheng J.-F."/>
            <person name="Goodwin L."/>
            <person name="Pitluck S."/>
            <person name="Misra M."/>
            <person name="Chertkov O."/>
            <person name="Detter J.C."/>
            <person name="Han C."/>
            <person name="Tapia R."/>
            <person name="Land M."/>
            <person name="Hauser L."/>
            <person name="Kyrpides N."/>
            <person name="Ivanova N."/>
            <person name="Ovchinnikova G."/>
            <person name="Logan B."/>
            <person name="Oda Y."/>
            <person name="Harwood C."/>
            <person name="Woyke T."/>
        </authorList>
    </citation>
    <scope>NUCLEOTIDE SEQUENCE [LARGE SCALE GENOMIC DNA]</scope>
    <source>
        <strain evidence="10">DX-1</strain>
    </source>
</reference>
<gene>
    <name evidence="10" type="ordered locus">Rpdx1_4257</name>
</gene>
<sequence>MTFPTSPPPLARALAERNYLEATPVQSAVLASDTAGRDLLVSAQTGSGKTVAYGLAIARDLLDDAEQFAPAAAPLALIVAPTRELALQVHRELSWLYRHAGARIVSCVGGMDPRREQRELAEGAHIVVGTPGRLCDHLRRNRLDVSQLKAVVLDEADEMLDLGFREDMEFILETTPETRRTLLFSATLPRGIIALAKTYQHDAMRIEVEGAEGGHADIEYRAIRIAPGDVEHAVVNVLRYVESPTAIVFCNTRSAVNHLQTALLERGFAVVALSGELTQNERTGALNALRDGRARVCVATDVAARGIDLPNLGLVIHAELPNDAEVMQHRSGRTGRAGNKGISVLLVPPARRRRAELLLQLAGIEANWGTAPQADEIRSLDQQRMLQDPLFTEEPTAEDQALAQALLAERSPEQIAVALARVVRARMPAPEDILDPGERPARGRDERGGKAAREPRDHEARDKAPRTRSAKAGEKHAMAGGVWFRAAIGKRKNAEARWLLPMICRRGGITRQDIGAIRILDTTTEFEISPAAADAFAAQIKRPDHDDNIRIEPLIGAKPIPPREDKRPPRPDAERKPDREARRAKRPDSWSPLSGEPLPDPREQDAPRPGKRAPHDEAPRGGKPARFKDKGFKDKSFADKGFKPRGEESFEGDFKTKPFKKDGFKAGKAKGDKPAYVSKARRADPSAKNPPFKKKAKKKFR</sequence>
<dbReference type="STRING" id="652103.Rpdx1_4257"/>
<organism evidence="10 11">
    <name type="scientific">Rhodopseudomonas palustris (strain DX-1)</name>
    <dbReference type="NCBI Taxonomy" id="652103"/>
    <lineage>
        <taxon>Bacteria</taxon>
        <taxon>Pseudomonadati</taxon>
        <taxon>Pseudomonadota</taxon>
        <taxon>Alphaproteobacteria</taxon>
        <taxon>Hyphomicrobiales</taxon>
        <taxon>Nitrobacteraceae</taxon>
        <taxon>Rhodopseudomonas</taxon>
    </lineage>
</organism>
<dbReference type="InterPro" id="IPR012677">
    <property type="entry name" value="Nucleotide-bd_a/b_plait_sf"/>
</dbReference>
<feature type="compositionally biased region" description="Basic and acidic residues" evidence="7">
    <location>
        <begin position="436"/>
        <end position="474"/>
    </location>
</feature>
<dbReference type="Gene3D" id="3.40.50.300">
    <property type="entry name" value="P-loop containing nucleotide triphosphate hydrolases"/>
    <property type="match status" value="2"/>
</dbReference>
<keyword evidence="3 6" id="KW-0347">Helicase</keyword>
<dbReference type="Pfam" id="PF00271">
    <property type="entry name" value="Helicase_C"/>
    <property type="match status" value="1"/>
</dbReference>
<dbReference type="Proteomes" id="UP000001402">
    <property type="component" value="Chromosome"/>
</dbReference>
<dbReference type="PANTHER" id="PTHR47959">
    <property type="entry name" value="ATP-DEPENDENT RNA HELICASE RHLE-RELATED"/>
    <property type="match status" value="1"/>
</dbReference>
<feature type="region of interest" description="Disordered" evidence="7">
    <location>
        <begin position="552"/>
        <end position="701"/>
    </location>
</feature>
<dbReference type="GO" id="GO:0005524">
    <property type="term" value="F:ATP binding"/>
    <property type="evidence" value="ECO:0007669"/>
    <property type="project" value="UniProtKB-KW"/>
</dbReference>
<dbReference type="InterPro" id="IPR005580">
    <property type="entry name" value="DbpA/CsdA_RNA-bd_dom"/>
</dbReference>
<dbReference type="EMBL" id="CP002418">
    <property type="protein sequence ID" value="ADU45809.1"/>
    <property type="molecule type" value="Genomic_DNA"/>
</dbReference>
<evidence type="ECO:0000313" key="10">
    <source>
        <dbReference type="EMBL" id="ADU45809.1"/>
    </source>
</evidence>
<dbReference type="BioCyc" id="RPAL652103:RPDX1_RS21025-MONOMER"/>
<evidence type="ECO:0000256" key="3">
    <source>
        <dbReference type="ARBA" id="ARBA00022806"/>
    </source>
</evidence>
<dbReference type="PROSITE" id="PS00039">
    <property type="entry name" value="DEAD_ATP_HELICASE"/>
    <property type="match status" value="1"/>
</dbReference>
<feature type="region of interest" description="Disordered" evidence="7">
    <location>
        <begin position="430"/>
        <end position="474"/>
    </location>
</feature>
<feature type="compositionally biased region" description="Basic and acidic residues" evidence="7">
    <location>
        <begin position="561"/>
        <end position="581"/>
    </location>
</feature>
<dbReference type="SUPFAM" id="SSF52540">
    <property type="entry name" value="P-loop containing nucleoside triphosphate hydrolases"/>
    <property type="match status" value="1"/>
</dbReference>
<dbReference type="Pfam" id="PF00270">
    <property type="entry name" value="DEAD"/>
    <property type="match status" value="1"/>
</dbReference>
<dbReference type="InterPro" id="IPR014001">
    <property type="entry name" value="Helicase_ATP-bd"/>
</dbReference>
<accession>E6VM76</accession>
<feature type="domain" description="Helicase ATP-binding" evidence="8">
    <location>
        <begin position="30"/>
        <end position="206"/>
    </location>
</feature>
<dbReference type="CDD" id="cd00268">
    <property type="entry name" value="DEADc"/>
    <property type="match status" value="1"/>
</dbReference>
<dbReference type="SMART" id="SM00487">
    <property type="entry name" value="DEXDc"/>
    <property type="match status" value="1"/>
</dbReference>
<evidence type="ECO:0000256" key="6">
    <source>
        <dbReference type="RuleBase" id="RU000492"/>
    </source>
</evidence>
<dbReference type="GO" id="GO:0005829">
    <property type="term" value="C:cytosol"/>
    <property type="evidence" value="ECO:0007669"/>
    <property type="project" value="TreeGrafter"/>
</dbReference>
<dbReference type="InterPro" id="IPR011545">
    <property type="entry name" value="DEAD/DEAH_box_helicase_dom"/>
</dbReference>
<dbReference type="InterPro" id="IPR050079">
    <property type="entry name" value="DEAD_box_RNA_helicase"/>
</dbReference>
<dbReference type="GO" id="GO:0003724">
    <property type="term" value="F:RNA helicase activity"/>
    <property type="evidence" value="ECO:0007669"/>
    <property type="project" value="TreeGrafter"/>
</dbReference>
<keyword evidence="4 6" id="KW-0067">ATP-binding</keyword>
<dbReference type="InterPro" id="IPR000629">
    <property type="entry name" value="RNA-helicase_DEAD-box_CS"/>
</dbReference>
<evidence type="ECO:0000256" key="4">
    <source>
        <dbReference type="ARBA" id="ARBA00022840"/>
    </source>
</evidence>
<dbReference type="AlphaFoldDB" id="E6VM76"/>
<dbReference type="PROSITE" id="PS51194">
    <property type="entry name" value="HELICASE_CTER"/>
    <property type="match status" value="1"/>
</dbReference>
<dbReference type="PROSITE" id="PS51192">
    <property type="entry name" value="HELICASE_ATP_BIND_1"/>
    <property type="match status" value="1"/>
</dbReference>
<evidence type="ECO:0000256" key="1">
    <source>
        <dbReference type="ARBA" id="ARBA00022741"/>
    </source>
</evidence>
<dbReference type="Gene3D" id="3.30.70.330">
    <property type="match status" value="1"/>
</dbReference>
<dbReference type="Pfam" id="PF03880">
    <property type="entry name" value="DbpA"/>
    <property type="match status" value="1"/>
</dbReference>
<evidence type="ECO:0000256" key="2">
    <source>
        <dbReference type="ARBA" id="ARBA00022801"/>
    </source>
</evidence>
<dbReference type="CDD" id="cd12252">
    <property type="entry name" value="RRM_DbpA"/>
    <property type="match status" value="1"/>
</dbReference>
<keyword evidence="1 6" id="KW-0547">Nucleotide-binding</keyword>
<dbReference type="SMART" id="SM00490">
    <property type="entry name" value="HELICc"/>
    <property type="match status" value="1"/>
</dbReference>
<evidence type="ECO:0000256" key="5">
    <source>
        <dbReference type="ARBA" id="ARBA00038437"/>
    </source>
</evidence>
<evidence type="ECO:0000256" key="7">
    <source>
        <dbReference type="SAM" id="MobiDB-lite"/>
    </source>
</evidence>
<dbReference type="CDD" id="cd18787">
    <property type="entry name" value="SF2_C_DEAD"/>
    <property type="match status" value="1"/>
</dbReference>
<dbReference type="GO" id="GO:0003676">
    <property type="term" value="F:nucleic acid binding"/>
    <property type="evidence" value="ECO:0007669"/>
    <property type="project" value="InterPro"/>
</dbReference>
<dbReference type="eggNOG" id="COG0513">
    <property type="taxonomic scope" value="Bacteria"/>
</dbReference>
<proteinExistence type="inferred from homology"/>
<dbReference type="OrthoDB" id="9805696at2"/>
<protein>
    <submittedName>
        <fullName evidence="10">DEAD/DEAH box helicase domain protein</fullName>
    </submittedName>
</protein>